<dbReference type="SUPFAM" id="SSF54427">
    <property type="entry name" value="NTF2-like"/>
    <property type="match status" value="1"/>
</dbReference>
<dbReference type="RefSeq" id="WP_068047161.1">
    <property type="nucleotide sequence ID" value="NZ_JAAXOO010000002.1"/>
</dbReference>
<dbReference type="CDD" id="cd00531">
    <property type="entry name" value="NTF2_like"/>
    <property type="match status" value="1"/>
</dbReference>
<keyword evidence="3" id="KW-1185">Reference proteome</keyword>
<sequence length="160" mass="18272">MDLQAVEQIRTLKYRYFRTLDLKQWDDFAATLDPEIEARYGTHVMGKELAFDSREAVVEFMRKNTGPSIVTTHVANHPEIVVDGDTATGSWLFEDTVIATEFNVLIRGSGYYTDRYRKGEDGIWRIAATSYVRIYESSQSLADTPSHALISNMWAPAREK</sequence>
<name>A0A846XIV5_9NOCA</name>
<gene>
    <name evidence="2" type="ORF">HGA13_11735</name>
</gene>
<reference evidence="2 3" key="1">
    <citation type="submission" date="2020-04" db="EMBL/GenBank/DDBJ databases">
        <title>MicrobeNet Type strains.</title>
        <authorList>
            <person name="Nicholson A.C."/>
        </authorList>
    </citation>
    <scope>NUCLEOTIDE SEQUENCE [LARGE SCALE GENOMIC DNA]</scope>
    <source>
        <strain evidence="2 3">DSM 45078</strain>
    </source>
</reference>
<dbReference type="InterPro" id="IPR037401">
    <property type="entry name" value="SnoaL-like"/>
</dbReference>
<dbReference type="Gene3D" id="3.10.450.50">
    <property type="match status" value="1"/>
</dbReference>
<organism evidence="2 3">
    <name type="scientific">Nocardia speluncae</name>
    <dbReference type="NCBI Taxonomy" id="419477"/>
    <lineage>
        <taxon>Bacteria</taxon>
        <taxon>Bacillati</taxon>
        <taxon>Actinomycetota</taxon>
        <taxon>Actinomycetes</taxon>
        <taxon>Mycobacteriales</taxon>
        <taxon>Nocardiaceae</taxon>
        <taxon>Nocardia</taxon>
    </lineage>
</organism>
<dbReference type="Pfam" id="PF13577">
    <property type="entry name" value="SnoaL_4"/>
    <property type="match status" value="1"/>
</dbReference>
<dbReference type="Proteomes" id="UP000565715">
    <property type="component" value="Unassembled WGS sequence"/>
</dbReference>
<evidence type="ECO:0000313" key="2">
    <source>
        <dbReference type="EMBL" id="NKY33744.1"/>
    </source>
</evidence>
<comment type="caution">
    <text evidence="2">The sequence shown here is derived from an EMBL/GenBank/DDBJ whole genome shotgun (WGS) entry which is preliminary data.</text>
</comment>
<evidence type="ECO:0000259" key="1">
    <source>
        <dbReference type="Pfam" id="PF13577"/>
    </source>
</evidence>
<proteinExistence type="predicted"/>
<accession>A0A846XIV5</accession>
<dbReference type="AlphaFoldDB" id="A0A846XIV5"/>
<feature type="domain" description="SnoaL-like" evidence="1">
    <location>
        <begin position="2"/>
        <end position="128"/>
    </location>
</feature>
<protein>
    <submittedName>
        <fullName evidence="2">Nuclear transport factor 2 family protein</fullName>
    </submittedName>
</protein>
<evidence type="ECO:0000313" key="3">
    <source>
        <dbReference type="Proteomes" id="UP000565715"/>
    </source>
</evidence>
<dbReference type="InterPro" id="IPR032710">
    <property type="entry name" value="NTF2-like_dom_sf"/>
</dbReference>
<dbReference type="EMBL" id="JAAXOO010000002">
    <property type="protein sequence ID" value="NKY33744.1"/>
    <property type="molecule type" value="Genomic_DNA"/>
</dbReference>